<dbReference type="AlphaFoldDB" id="G9AIX7"/>
<evidence type="ECO:0000259" key="3">
    <source>
        <dbReference type="PROSITE" id="PS50105"/>
    </source>
</evidence>
<dbReference type="Pfam" id="PF00536">
    <property type="entry name" value="SAM_1"/>
    <property type="match status" value="1"/>
</dbReference>
<dbReference type="KEGG" id="sfh:SFHH103_06551"/>
<evidence type="ECO:0000259" key="4">
    <source>
        <dbReference type="PROSITE" id="PS50125"/>
    </source>
</evidence>
<feature type="domain" description="Guanylate cyclase" evidence="4">
    <location>
        <begin position="85"/>
        <end position="214"/>
    </location>
</feature>
<dbReference type="EMBL" id="HE616899">
    <property type="protein sequence ID" value="CCF01009.1"/>
    <property type="molecule type" value="Genomic_DNA"/>
</dbReference>
<evidence type="ECO:0000256" key="1">
    <source>
        <dbReference type="ARBA" id="ARBA00022741"/>
    </source>
</evidence>
<dbReference type="SUPFAM" id="SSF47769">
    <property type="entry name" value="SAM/Pointed domain"/>
    <property type="match status" value="1"/>
</dbReference>
<dbReference type="SUPFAM" id="SSF48452">
    <property type="entry name" value="TPR-like"/>
    <property type="match status" value="1"/>
</dbReference>
<keyword evidence="5" id="KW-0614">Plasmid</keyword>
<dbReference type="GO" id="GO:0005737">
    <property type="term" value="C:cytoplasm"/>
    <property type="evidence" value="ECO:0007669"/>
    <property type="project" value="TreeGrafter"/>
</dbReference>
<dbReference type="PROSITE" id="PS50105">
    <property type="entry name" value="SAM_DOMAIN"/>
    <property type="match status" value="1"/>
</dbReference>
<dbReference type="InterPro" id="IPR041664">
    <property type="entry name" value="AAA_16"/>
</dbReference>
<dbReference type="PROSITE" id="PS50125">
    <property type="entry name" value="GUANYLATE_CYCLASE_2"/>
    <property type="match status" value="1"/>
</dbReference>
<evidence type="ECO:0000313" key="5">
    <source>
        <dbReference type="EMBL" id="CCF01009.1"/>
    </source>
</evidence>
<dbReference type="SUPFAM" id="SSF55073">
    <property type="entry name" value="Nucleotide cyclase"/>
    <property type="match status" value="1"/>
</dbReference>
<dbReference type="EC" id="4.6.1.1" evidence="5"/>
<organism evidence="5 6">
    <name type="scientific">Sinorhizobium fredii (strain HH103)</name>
    <dbReference type="NCBI Taxonomy" id="1117943"/>
    <lineage>
        <taxon>Bacteria</taxon>
        <taxon>Pseudomonadati</taxon>
        <taxon>Pseudomonadota</taxon>
        <taxon>Alphaproteobacteria</taxon>
        <taxon>Hyphomicrobiales</taxon>
        <taxon>Rhizobiaceae</taxon>
        <taxon>Sinorhizobium/Ensifer group</taxon>
        <taxon>Sinorhizobium</taxon>
    </lineage>
</organism>
<dbReference type="Gene3D" id="3.30.70.1230">
    <property type="entry name" value="Nucleotide cyclase"/>
    <property type="match status" value="1"/>
</dbReference>
<accession>G9AIX7</accession>
<dbReference type="InterPro" id="IPR029787">
    <property type="entry name" value="Nucleotide_cyclase"/>
</dbReference>
<feature type="domain" description="SAM" evidence="3">
    <location>
        <begin position="1"/>
        <end position="52"/>
    </location>
</feature>
<dbReference type="Pfam" id="PF13191">
    <property type="entry name" value="AAA_16"/>
    <property type="match status" value="1"/>
</dbReference>
<dbReference type="SUPFAM" id="SSF52540">
    <property type="entry name" value="P-loop containing nucleoside triphosphate hydrolases"/>
    <property type="match status" value="1"/>
</dbReference>
<keyword evidence="5" id="KW-0456">Lyase</keyword>
<dbReference type="GO" id="GO:0004016">
    <property type="term" value="F:adenylate cyclase activity"/>
    <property type="evidence" value="ECO:0007669"/>
    <property type="project" value="UniProtKB-EC"/>
</dbReference>
<sequence length="1116" mass="121564">MSDIAAWLARLGLDKYTEAFTANEVDFNALRHLSEEDLSALGLPLGPRRKVLAAIAALDTMPPGNSVSALVRAPSGGEAERRQLTVVFIDLVGSTELSQQLDPEEMRDVLRAYQSAVSTEIARYDGCVAKLMGDGVLAYFGWPRAHEDDAERAVRASLAAAAATANLTSPLGKSLAARIGIATGLVVVGDLIGEGSAQEEAVVGETPNHAARLQALAEPNSVVIADSTQRLVAGMFEMIDLGLQQLKGFAAPVPTWRIIGEADTEGRFDALHGVATPLVGRSEELELLLQRWQQARKGKGQAVMLSGEPGIGKSRLTAALEERLGTEPHARLRYFCSPYHVNSALYPVIKQLERAARLGTSDSASAKLDKLEALMLRSTPDITEEGPLLAALLSIDTTGRYAPLALTPLAQKARTLNVLIQQLEGIAANNPVVMAVEDAHWIDPTTAEWLDMLIARLHDLRMLLVVTFRPEYRPPWLGLSHVTALSLGRLGRAQGAAIVDRVAGGRILPSDVRNQILARTEGVPLFVEELTKTVLESGLLVDAGDHYRLNGPLLSLAIPSTLQDSLMARLDRLASVKNMAQIGACIGRVFHYRVLAAVAGCDAARLRDDLQNLEKSELVLRNGVAPEASYAFKHALVQDAAYQSLLKSRRRQIHSIIASTLEAQFPEVAETEPETLAHHYTAAGLAFQGGEYWLKAGQQALKRSANVEALAHLDKGLEIVASLPSTEARLKLEVHLQNAMGVAAMAVKGWGASDVLHAFSSARKLCERLDDSNELFVAVRGEASYQLISGHLREADDLGRQCLQIAQSANDLDLLLEAHHQLWASKLFLGDYRAAGEYANWGIATYDRERDHRLTYVYTGHDPGVCCRNYSSEILWIRGYPDQALDRVREAVALAKRVSHSVSIATALSNLAFVRLLRREPEAGRELAQQHLELSTKFDLRLMAGVARFNIGWALAQQGKLEEGILEMREAIEAVAATGADMGMAFRLCVLAQAHGQFGEAHKGLILLEQAFGITAKSHSKYQVPELLRTKGELLSRIEPHGGSAERWFRKSLTMARTEGTKSPELRAATSLARLYLDQARDNEARDLLGPVYAWFTEGFETGDLVDAKALLDCLR</sequence>
<evidence type="ECO:0000313" key="6">
    <source>
        <dbReference type="Proteomes" id="UP000007735"/>
    </source>
</evidence>
<dbReference type="InterPro" id="IPR011990">
    <property type="entry name" value="TPR-like_helical_dom_sf"/>
</dbReference>
<dbReference type="PANTHER" id="PTHR16305:SF28">
    <property type="entry name" value="GUANYLATE CYCLASE DOMAIN-CONTAINING PROTEIN"/>
    <property type="match status" value="1"/>
</dbReference>
<dbReference type="CDD" id="cd07302">
    <property type="entry name" value="CHD"/>
    <property type="match status" value="1"/>
</dbReference>
<dbReference type="Pfam" id="PF00211">
    <property type="entry name" value="Guanylate_cyc"/>
    <property type="match status" value="1"/>
</dbReference>
<dbReference type="GO" id="GO:0035556">
    <property type="term" value="P:intracellular signal transduction"/>
    <property type="evidence" value="ECO:0007669"/>
    <property type="project" value="InterPro"/>
</dbReference>
<reference evidence="5 6" key="1">
    <citation type="journal article" date="2012" name="J. Bacteriol.">
        <title>Genome sequence of the soybean symbiont Sinorhizobium fredii HH103.</title>
        <authorList>
            <person name="Weidner S."/>
            <person name="Becker A."/>
            <person name="Bonilla I."/>
            <person name="Jaenicke S."/>
            <person name="Lloret J."/>
            <person name="Margaret I."/>
            <person name="Puhler A."/>
            <person name="Ruiz-Sainz J.E."/>
            <person name="Schneiker-Bekel S."/>
            <person name="Szczepanowski R."/>
            <person name="Vinardell J.M."/>
            <person name="Zehner S."/>
            <person name="Gottfert M."/>
        </authorList>
    </citation>
    <scope>NUCLEOTIDE SEQUENCE [LARGE SCALE GENOMIC DNA]</scope>
    <source>
        <strain evidence="5 6">HH103</strain>
        <plasmid evidence="6">pSfHH103e</plasmid>
    </source>
</reference>
<keyword evidence="1" id="KW-0547">Nucleotide-binding</keyword>
<dbReference type="Gene3D" id="1.10.150.50">
    <property type="entry name" value="Transcription Factor, Ets-1"/>
    <property type="match status" value="1"/>
</dbReference>
<geneLocation type="plasmid" evidence="5 6">
    <name>pSfHH103e</name>
</geneLocation>
<dbReference type="CDD" id="cd09487">
    <property type="entry name" value="SAM_superfamily"/>
    <property type="match status" value="1"/>
</dbReference>
<dbReference type="InterPro" id="IPR027417">
    <property type="entry name" value="P-loop_NTPase"/>
</dbReference>
<dbReference type="RefSeq" id="WP_014332645.1">
    <property type="nucleotide sequence ID" value="NC_016815.1"/>
</dbReference>
<gene>
    <name evidence="5" type="ordered locus">SFHH103_06551</name>
</gene>
<dbReference type="GO" id="GO:0009190">
    <property type="term" value="P:cyclic nucleotide biosynthetic process"/>
    <property type="evidence" value="ECO:0007669"/>
    <property type="project" value="InterPro"/>
</dbReference>
<name>G9AIX7_SINF1</name>
<dbReference type="InterPro" id="IPR001660">
    <property type="entry name" value="SAM"/>
</dbReference>
<dbReference type="PATRIC" id="fig|380.5.peg.6095"/>
<dbReference type="GO" id="GO:0005524">
    <property type="term" value="F:ATP binding"/>
    <property type="evidence" value="ECO:0007669"/>
    <property type="project" value="UniProtKB-KW"/>
</dbReference>
<dbReference type="SMART" id="SM00044">
    <property type="entry name" value="CYCc"/>
    <property type="match status" value="1"/>
</dbReference>
<dbReference type="SMART" id="SM00454">
    <property type="entry name" value="SAM"/>
    <property type="match status" value="1"/>
</dbReference>
<dbReference type="InterPro" id="IPR001054">
    <property type="entry name" value="A/G_cyclase"/>
</dbReference>
<dbReference type="Proteomes" id="UP000007735">
    <property type="component" value="Plasmid pSfHH103e"/>
</dbReference>
<keyword evidence="2" id="KW-0067">ATP-binding</keyword>
<proteinExistence type="predicted"/>
<dbReference type="Gene3D" id="1.25.40.10">
    <property type="entry name" value="Tetratricopeptide repeat domain"/>
    <property type="match status" value="2"/>
</dbReference>
<evidence type="ECO:0000256" key="2">
    <source>
        <dbReference type="ARBA" id="ARBA00022840"/>
    </source>
</evidence>
<dbReference type="InterPro" id="IPR013761">
    <property type="entry name" value="SAM/pointed_sf"/>
</dbReference>
<dbReference type="PANTHER" id="PTHR16305">
    <property type="entry name" value="TESTICULAR SOLUBLE ADENYLYL CYCLASE"/>
    <property type="match status" value="1"/>
</dbReference>
<protein>
    <submittedName>
        <fullName evidence="5">Adenylate cyclase</fullName>
        <ecNumber evidence="5">4.6.1.1</ecNumber>
    </submittedName>
</protein>
<dbReference type="HOGENOM" id="CLU_004435_3_1_5"/>